<evidence type="ECO:0000256" key="1">
    <source>
        <dbReference type="SAM" id="SignalP"/>
    </source>
</evidence>
<evidence type="ECO:0000313" key="3">
    <source>
        <dbReference type="Proteomes" id="UP000485058"/>
    </source>
</evidence>
<evidence type="ECO:0000313" key="2">
    <source>
        <dbReference type="EMBL" id="GFH13023.1"/>
    </source>
</evidence>
<proteinExistence type="predicted"/>
<gene>
    <name evidence="2" type="ORF">HaLaN_08822</name>
</gene>
<dbReference type="EMBL" id="BLLF01000566">
    <property type="protein sequence ID" value="GFH13023.1"/>
    <property type="molecule type" value="Genomic_DNA"/>
</dbReference>
<protein>
    <submittedName>
        <fullName evidence="2">Uncharacterized protein</fullName>
    </submittedName>
</protein>
<keyword evidence="1" id="KW-0732">Signal</keyword>
<comment type="caution">
    <text evidence="2">The sequence shown here is derived from an EMBL/GenBank/DDBJ whole genome shotgun (WGS) entry which is preliminary data.</text>
</comment>
<sequence>MLRIPVGYCLLNFQLSGVASAYDGDAFSDPPCTPAMMCTECAGAGLTCFDGVSTNASTNPRTIGPPGSTPGHIAIAQI</sequence>
<name>A0A699YS36_HAELA</name>
<dbReference type="AlphaFoldDB" id="A0A699YS36"/>
<feature type="signal peptide" evidence="1">
    <location>
        <begin position="1"/>
        <end position="21"/>
    </location>
</feature>
<feature type="chain" id="PRO_5025504823" evidence="1">
    <location>
        <begin position="22"/>
        <end position="78"/>
    </location>
</feature>
<reference evidence="2 3" key="1">
    <citation type="submission" date="2020-02" db="EMBL/GenBank/DDBJ databases">
        <title>Draft genome sequence of Haematococcus lacustris strain NIES-144.</title>
        <authorList>
            <person name="Morimoto D."/>
            <person name="Nakagawa S."/>
            <person name="Yoshida T."/>
            <person name="Sawayama S."/>
        </authorList>
    </citation>
    <scope>NUCLEOTIDE SEQUENCE [LARGE SCALE GENOMIC DNA]</scope>
    <source>
        <strain evidence="2 3">NIES-144</strain>
    </source>
</reference>
<organism evidence="2 3">
    <name type="scientific">Haematococcus lacustris</name>
    <name type="common">Green alga</name>
    <name type="synonym">Haematococcus pluvialis</name>
    <dbReference type="NCBI Taxonomy" id="44745"/>
    <lineage>
        <taxon>Eukaryota</taxon>
        <taxon>Viridiplantae</taxon>
        <taxon>Chlorophyta</taxon>
        <taxon>core chlorophytes</taxon>
        <taxon>Chlorophyceae</taxon>
        <taxon>CS clade</taxon>
        <taxon>Chlamydomonadales</taxon>
        <taxon>Haematococcaceae</taxon>
        <taxon>Haematococcus</taxon>
    </lineage>
</organism>
<dbReference type="Proteomes" id="UP000485058">
    <property type="component" value="Unassembled WGS sequence"/>
</dbReference>
<accession>A0A699YS36</accession>
<keyword evidence="3" id="KW-1185">Reference proteome</keyword>